<evidence type="ECO:0000256" key="7">
    <source>
        <dbReference type="ARBA" id="ARBA00022781"/>
    </source>
</evidence>
<dbReference type="EMBL" id="JADJMS010000051">
    <property type="protein sequence ID" value="MBK7417303.1"/>
    <property type="molecule type" value="Genomic_DNA"/>
</dbReference>
<accession>A0A935MSN0</accession>
<dbReference type="Gene3D" id="1.20.120.220">
    <property type="entry name" value="ATP synthase, F0 complex, subunit A"/>
    <property type="match status" value="1"/>
</dbReference>
<proteinExistence type="inferred from homology"/>
<evidence type="ECO:0000313" key="15">
    <source>
        <dbReference type="Proteomes" id="UP000739411"/>
    </source>
</evidence>
<keyword evidence="5 12" id="KW-0138">CF(0)</keyword>
<dbReference type="InterPro" id="IPR023011">
    <property type="entry name" value="ATP_synth_F0_asu_AS"/>
</dbReference>
<feature type="transmembrane region" description="Helical" evidence="12">
    <location>
        <begin position="240"/>
        <end position="261"/>
    </location>
</feature>
<evidence type="ECO:0000256" key="6">
    <source>
        <dbReference type="ARBA" id="ARBA00022692"/>
    </source>
</evidence>
<dbReference type="NCBIfam" id="TIGR01131">
    <property type="entry name" value="ATP_synt_6_or_A"/>
    <property type="match status" value="1"/>
</dbReference>
<dbReference type="GO" id="GO:0005886">
    <property type="term" value="C:plasma membrane"/>
    <property type="evidence" value="ECO:0007669"/>
    <property type="project" value="UniProtKB-SubCell"/>
</dbReference>
<keyword evidence="6 12" id="KW-0812">Transmembrane</keyword>
<evidence type="ECO:0000313" key="14">
    <source>
        <dbReference type="EMBL" id="MBK7417303.1"/>
    </source>
</evidence>
<gene>
    <name evidence="12 14" type="primary">atpB</name>
    <name evidence="14" type="ORF">IPJ38_21620</name>
</gene>
<evidence type="ECO:0000256" key="5">
    <source>
        <dbReference type="ARBA" id="ARBA00022547"/>
    </source>
</evidence>
<dbReference type="PROSITE" id="PS00449">
    <property type="entry name" value="ATPASE_A"/>
    <property type="match status" value="1"/>
</dbReference>
<protein>
    <recommendedName>
        <fullName evidence="12 13">ATP synthase subunit a</fullName>
    </recommendedName>
    <alternativeName>
        <fullName evidence="12">ATP synthase F0 sector subunit a</fullName>
    </alternativeName>
    <alternativeName>
        <fullName evidence="12">F-ATPase subunit 6</fullName>
    </alternativeName>
</protein>
<evidence type="ECO:0000256" key="12">
    <source>
        <dbReference type="HAMAP-Rule" id="MF_01393"/>
    </source>
</evidence>
<keyword evidence="4 12" id="KW-1003">Cell membrane</keyword>
<dbReference type="PANTHER" id="PTHR42823">
    <property type="entry name" value="ATP SYNTHASE SUBUNIT A, CHLOROPLASTIC"/>
    <property type="match status" value="1"/>
</dbReference>
<comment type="caution">
    <text evidence="14">The sequence shown here is derived from an EMBL/GenBank/DDBJ whole genome shotgun (WGS) entry which is preliminary data.</text>
</comment>
<evidence type="ECO:0000256" key="2">
    <source>
        <dbReference type="ARBA" id="ARBA00006810"/>
    </source>
</evidence>
<dbReference type="GO" id="GO:0042777">
    <property type="term" value="P:proton motive force-driven plasma membrane ATP synthesis"/>
    <property type="evidence" value="ECO:0007669"/>
    <property type="project" value="TreeGrafter"/>
</dbReference>
<evidence type="ECO:0000256" key="4">
    <source>
        <dbReference type="ARBA" id="ARBA00022475"/>
    </source>
</evidence>
<evidence type="ECO:0000256" key="10">
    <source>
        <dbReference type="ARBA" id="ARBA00023136"/>
    </source>
</evidence>
<keyword evidence="11 12" id="KW-0066">ATP synthesis</keyword>
<feature type="transmembrane region" description="Helical" evidence="12">
    <location>
        <begin position="44"/>
        <end position="62"/>
    </location>
</feature>
<dbReference type="PANTHER" id="PTHR42823:SF3">
    <property type="entry name" value="ATP SYNTHASE SUBUNIT A, CHLOROPLASTIC"/>
    <property type="match status" value="1"/>
</dbReference>
<dbReference type="GO" id="GO:0045259">
    <property type="term" value="C:proton-transporting ATP synthase complex"/>
    <property type="evidence" value="ECO:0007669"/>
    <property type="project" value="UniProtKB-KW"/>
</dbReference>
<dbReference type="InterPro" id="IPR045082">
    <property type="entry name" value="ATP_syn_F0_a_bact/chloroplast"/>
</dbReference>
<evidence type="ECO:0000256" key="11">
    <source>
        <dbReference type="ARBA" id="ARBA00023310"/>
    </source>
</evidence>
<comment type="similarity">
    <text evidence="2 12 13">Belongs to the ATPase A chain family.</text>
</comment>
<feature type="transmembrane region" description="Helical" evidence="12">
    <location>
        <begin position="149"/>
        <end position="166"/>
    </location>
</feature>
<dbReference type="Proteomes" id="UP000739411">
    <property type="component" value="Unassembled WGS sequence"/>
</dbReference>
<keyword evidence="3 12" id="KW-0813">Transport</keyword>
<dbReference type="FunFam" id="1.20.120.220:FF:000002">
    <property type="entry name" value="ATP synthase subunit a"/>
    <property type="match status" value="1"/>
</dbReference>
<evidence type="ECO:0000256" key="8">
    <source>
        <dbReference type="ARBA" id="ARBA00022989"/>
    </source>
</evidence>
<reference evidence="14 15" key="1">
    <citation type="submission" date="2020-10" db="EMBL/GenBank/DDBJ databases">
        <title>Connecting structure to function with the recovery of over 1000 high-quality activated sludge metagenome-assembled genomes encoding full-length rRNA genes using long-read sequencing.</title>
        <authorList>
            <person name="Singleton C.M."/>
            <person name="Petriglieri F."/>
            <person name="Kristensen J.M."/>
            <person name="Kirkegaard R.H."/>
            <person name="Michaelsen T.Y."/>
            <person name="Andersen M.H."/>
            <person name="Karst S.M."/>
            <person name="Dueholm M.S."/>
            <person name="Nielsen P.H."/>
            <person name="Albertsen M."/>
        </authorList>
    </citation>
    <scope>NUCLEOTIDE SEQUENCE [LARGE SCALE GENOMIC DNA]</scope>
    <source>
        <strain evidence="14">EsbW_18-Q3-R4-48_BATAC.463</strain>
    </source>
</reference>
<keyword evidence="8 12" id="KW-1133">Transmembrane helix</keyword>
<evidence type="ECO:0000256" key="1">
    <source>
        <dbReference type="ARBA" id="ARBA00004141"/>
    </source>
</evidence>
<dbReference type="CDD" id="cd00310">
    <property type="entry name" value="ATP-synt_Fo_a_6"/>
    <property type="match status" value="1"/>
</dbReference>
<feature type="transmembrane region" description="Helical" evidence="12">
    <location>
        <begin position="215"/>
        <end position="234"/>
    </location>
</feature>
<dbReference type="AlphaFoldDB" id="A0A935MSN0"/>
<dbReference type="NCBIfam" id="NF004477">
    <property type="entry name" value="PRK05815.1-1"/>
    <property type="match status" value="1"/>
</dbReference>
<dbReference type="InterPro" id="IPR035908">
    <property type="entry name" value="F0_ATP_A_sf"/>
</dbReference>
<name>A0A935MSN0_9RHOO</name>
<evidence type="ECO:0000256" key="13">
    <source>
        <dbReference type="RuleBase" id="RU000483"/>
    </source>
</evidence>
<dbReference type="HAMAP" id="MF_01393">
    <property type="entry name" value="ATP_synth_a_bact"/>
    <property type="match status" value="1"/>
</dbReference>
<keyword evidence="9 12" id="KW-0406">Ion transport</keyword>
<comment type="subcellular location">
    <subcellularLocation>
        <location evidence="12 13">Cell membrane</location>
        <topology evidence="12 13">Multi-pass membrane protein</topology>
    </subcellularLocation>
    <subcellularLocation>
        <location evidence="1">Membrane</location>
        <topology evidence="1">Multi-pass membrane protein</topology>
    </subcellularLocation>
</comment>
<feature type="transmembrane region" description="Helical" evidence="12">
    <location>
        <begin position="97"/>
        <end position="116"/>
    </location>
</feature>
<dbReference type="InterPro" id="IPR000568">
    <property type="entry name" value="ATP_synth_F0_asu"/>
</dbReference>
<evidence type="ECO:0000256" key="9">
    <source>
        <dbReference type="ARBA" id="ARBA00023065"/>
    </source>
</evidence>
<dbReference type="SUPFAM" id="SSF81336">
    <property type="entry name" value="F1F0 ATP synthase subunit A"/>
    <property type="match status" value="1"/>
</dbReference>
<sequence>MSAEGGLTTTGYIEHHLTNLVVCADSSKIDGVCKGFWTFHLDTLLVSGILGLVVFGLMAKFASKATSGIPSGGQNFIEMVVGLVDQQVRDTFHGKSALVTPLAITIFVWVFVMNAMDLIPVDFLPFLLGKITGNEHLPFKFVPTTDPNLTFAMSITVFFIALFMGLKVKGFSHFMHEVFAVPFGIKLAPVNFLFRVVEEIARPISLSLRLFGNMYAGEMVFILIALLGLYQLPLALPWELFHILIITLQAFVFMMLTIVYMSMASESH</sequence>
<keyword evidence="10 12" id="KW-0472">Membrane</keyword>
<dbReference type="Pfam" id="PF00119">
    <property type="entry name" value="ATP-synt_A"/>
    <property type="match status" value="1"/>
</dbReference>
<dbReference type="GO" id="GO:0046933">
    <property type="term" value="F:proton-transporting ATP synthase activity, rotational mechanism"/>
    <property type="evidence" value="ECO:0007669"/>
    <property type="project" value="UniProtKB-UniRule"/>
</dbReference>
<comment type="function">
    <text evidence="12 13">Key component of the proton channel; it plays a direct role in the translocation of protons across the membrane.</text>
</comment>
<organism evidence="14 15">
    <name type="scientific">Candidatus Dechloromonas phosphorivorans</name>
    <dbReference type="NCBI Taxonomy" id="2899244"/>
    <lineage>
        <taxon>Bacteria</taxon>
        <taxon>Pseudomonadati</taxon>
        <taxon>Pseudomonadota</taxon>
        <taxon>Betaproteobacteria</taxon>
        <taxon>Rhodocyclales</taxon>
        <taxon>Azonexaceae</taxon>
        <taxon>Dechloromonas</taxon>
    </lineage>
</organism>
<evidence type="ECO:0000256" key="3">
    <source>
        <dbReference type="ARBA" id="ARBA00022448"/>
    </source>
</evidence>
<keyword evidence="7 12" id="KW-0375">Hydrogen ion transport</keyword>